<name>A0A7Z0IUW1_9ACTN</name>
<gene>
    <name evidence="1" type="ORF">BJ988_005277</name>
</gene>
<sequence length="270" mass="29667">MAAFTSLSSPFGSEAIVEVPLPDAPLALTLAQIRFPSLSALADEHAAGDVVSRLKDAYPSFAREHEVGFLLTPDGVTSQQQGETIWRVQSEDGGWKVGFSSGFLSLETTDYSSREDFCERLGEAWRAFVEVVGEPGVQRIGFRYVNRVSERPFLDQLGTMVRPELVGAMFVGANAAPVAQSMAQNLYARSESDQLLARWGILAPGETFLPSVPALDRHSWLLDLDSFRSFEQPTKGVDAVGVARDLGEAAYRFFRWAVTKEFLQHFGGEV</sequence>
<accession>A0A7Z0IUW1</accession>
<dbReference type="NCBIfam" id="TIGR04255">
    <property type="entry name" value="sporadTIGR04255"/>
    <property type="match status" value="1"/>
</dbReference>
<organism evidence="1 2">
    <name type="scientific">Nocardioides panzhihuensis</name>
    <dbReference type="NCBI Taxonomy" id="860243"/>
    <lineage>
        <taxon>Bacteria</taxon>
        <taxon>Bacillati</taxon>
        <taxon>Actinomycetota</taxon>
        <taxon>Actinomycetes</taxon>
        <taxon>Propionibacteriales</taxon>
        <taxon>Nocardioidaceae</taxon>
        <taxon>Nocardioides</taxon>
    </lineage>
</organism>
<evidence type="ECO:0000313" key="2">
    <source>
        <dbReference type="Proteomes" id="UP000564496"/>
    </source>
</evidence>
<protein>
    <submittedName>
        <fullName evidence="1">Uncharacterized protein (TIGR04255 family)</fullName>
    </submittedName>
</protein>
<dbReference type="RefSeq" id="WP_179660798.1">
    <property type="nucleotide sequence ID" value="NZ_JACBZR010000001.1"/>
</dbReference>
<keyword evidence="2" id="KW-1185">Reference proteome</keyword>
<dbReference type="Proteomes" id="UP000564496">
    <property type="component" value="Unassembled WGS sequence"/>
</dbReference>
<proteinExistence type="predicted"/>
<dbReference type="AlphaFoldDB" id="A0A7Z0IUW1"/>
<evidence type="ECO:0000313" key="1">
    <source>
        <dbReference type="EMBL" id="NYI80629.1"/>
    </source>
</evidence>
<dbReference type="EMBL" id="JACBZR010000001">
    <property type="protein sequence ID" value="NYI80629.1"/>
    <property type="molecule type" value="Genomic_DNA"/>
</dbReference>
<reference evidence="1 2" key="1">
    <citation type="submission" date="2020-07" db="EMBL/GenBank/DDBJ databases">
        <title>Sequencing the genomes of 1000 actinobacteria strains.</title>
        <authorList>
            <person name="Klenk H.-P."/>
        </authorList>
    </citation>
    <scope>NUCLEOTIDE SEQUENCE [LARGE SCALE GENOMIC DNA]</scope>
    <source>
        <strain evidence="1 2">DSM 26487</strain>
    </source>
</reference>
<comment type="caution">
    <text evidence="1">The sequence shown here is derived from an EMBL/GenBank/DDBJ whole genome shotgun (WGS) entry which is preliminary data.</text>
</comment>
<dbReference type="InterPro" id="IPR026349">
    <property type="entry name" value="CHP04255"/>
</dbReference>